<reference evidence="1" key="1">
    <citation type="submission" date="2022-11" db="EMBL/GenBank/DDBJ databases">
        <title>Larsenimonas rhizosphaerae sp. nov., isolated from a tidal mudflat.</title>
        <authorList>
            <person name="Lee S.D."/>
            <person name="Kim I.S."/>
        </authorList>
    </citation>
    <scope>NUCLEOTIDE SEQUENCE</scope>
    <source>
        <strain evidence="1">GH2-1</strain>
    </source>
</reference>
<dbReference type="Gene3D" id="3.40.50.450">
    <property type="match status" value="1"/>
</dbReference>
<dbReference type="RefSeq" id="WP_265895828.1">
    <property type="nucleotide sequence ID" value="NZ_JAPIVE010000001.1"/>
</dbReference>
<keyword evidence="2" id="KW-1185">Reference proteome</keyword>
<organism evidence="1 2">
    <name type="scientific">Larsenimonas rhizosphaerae</name>
    <dbReference type="NCBI Taxonomy" id="2944682"/>
    <lineage>
        <taxon>Bacteria</taxon>
        <taxon>Pseudomonadati</taxon>
        <taxon>Pseudomonadota</taxon>
        <taxon>Gammaproteobacteria</taxon>
        <taxon>Oceanospirillales</taxon>
        <taxon>Halomonadaceae</taxon>
        <taxon>Larsenimonas</taxon>
    </lineage>
</organism>
<dbReference type="AlphaFoldDB" id="A0AA41ZFV0"/>
<evidence type="ECO:0000313" key="1">
    <source>
        <dbReference type="EMBL" id="MCX2523780.1"/>
    </source>
</evidence>
<dbReference type="InterPro" id="IPR024755">
    <property type="entry name" value="cpYpsA"/>
</dbReference>
<evidence type="ECO:0000313" key="2">
    <source>
        <dbReference type="Proteomes" id="UP001165678"/>
    </source>
</evidence>
<protein>
    <submittedName>
        <fullName evidence="1">Molybdenum carrier protein</fullName>
    </submittedName>
</protein>
<dbReference type="Pfam" id="PF12694">
    <property type="entry name" value="cpYpsA"/>
    <property type="match status" value="1"/>
</dbReference>
<comment type="caution">
    <text evidence="1">The sequence shown here is derived from an EMBL/GenBank/DDBJ whole genome shotgun (WGS) entry which is preliminary data.</text>
</comment>
<name>A0AA41ZFV0_9GAMM</name>
<proteinExistence type="predicted"/>
<sequence length="155" mass="16415">MLSKVISGGQTGADRAALDAGLDAGFPIGGSCPVGRVAEDGPLADIYPLTEIGGGYRQRTKHNVIDADGTVVFYASYVRGGTEATVLFCIRQGRPYKLIDIHLIMPDQAAALLIDFINDFNVEVLNVAGPGAGNCPEMYAHVKQTMSLFIRQATG</sequence>
<gene>
    <name evidence="1" type="ORF">OQ287_05970</name>
</gene>
<dbReference type="Proteomes" id="UP001165678">
    <property type="component" value="Unassembled WGS sequence"/>
</dbReference>
<dbReference type="SUPFAM" id="SSF102405">
    <property type="entry name" value="MCP/YpsA-like"/>
    <property type="match status" value="1"/>
</dbReference>
<accession>A0AA41ZFV0</accession>
<dbReference type="EMBL" id="JAPIVE010000001">
    <property type="protein sequence ID" value="MCX2523780.1"/>
    <property type="molecule type" value="Genomic_DNA"/>
</dbReference>